<feature type="region of interest" description="Disordered" evidence="1">
    <location>
        <begin position="464"/>
        <end position="557"/>
    </location>
</feature>
<feature type="compositionally biased region" description="Low complexity" evidence="1">
    <location>
        <begin position="127"/>
        <end position="157"/>
    </location>
</feature>
<feature type="domain" description="BAG" evidence="2">
    <location>
        <begin position="384"/>
        <end position="461"/>
    </location>
</feature>
<feature type="compositionally biased region" description="Basic and acidic residues" evidence="1">
    <location>
        <begin position="475"/>
        <end position="488"/>
    </location>
</feature>
<dbReference type="SMART" id="SM00264">
    <property type="entry name" value="BAG"/>
    <property type="match status" value="1"/>
</dbReference>
<feature type="region of interest" description="Disordered" evidence="1">
    <location>
        <begin position="61"/>
        <end position="81"/>
    </location>
</feature>
<feature type="compositionally biased region" description="Polar residues" evidence="1">
    <location>
        <begin position="278"/>
        <end position="292"/>
    </location>
</feature>
<feature type="compositionally biased region" description="Basic and acidic residues" evidence="1">
    <location>
        <begin position="516"/>
        <end position="549"/>
    </location>
</feature>
<accession>A0A9N9MP57</accession>
<dbReference type="Pfam" id="PF02179">
    <property type="entry name" value="BAG"/>
    <property type="match status" value="1"/>
</dbReference>
<organism evidence="3 4">
    <name type="scientific">Ceutorhynchus assimilis</name>
    <name type="common">cabbage seed weevil</name>
    <dbReference type="NCBI Taxonomy" id="467358"/>
    <lineage>
        <taxon>Eukaryota</taxon>
        <taxon>Metazoa</taxon>
        <taxon>Ecdysozoa</taxon>
        <taxon>Arthropoda</taxon>
        <taxon>Hexapoda</taxon>
        <taxon>Insecta</taxon>
        <taxon>Pterygota</taxon>
        <taxon>Neoptera</taxon>
        <taxon>Endopterygota</taxon>
        <taxon>Coleoptera</taxon>
        <taxon>Polyphaga</taxon>
        <taxon>Cucujiformia</taxon>
        <taxon>Curculionidae</taxon>
        <taxon>Ceutorhynchinae</taxon>
        <taxon>Ceutorhynchus</taxon>
    </lineage>
</organism>
<dbReference type="SUPFAM" id="SSF63491">
    <property type="entry name" value="BAG domain"/>
    <property type="match status" value="1"/>
</dbReference>
<sequence>MSTVETIRDIPVIVQHMKVCSEPMDFDDDYYGSGFPFDNTGRRSRDPLEDIAQRHPEFAQHLQGFPRRSQRSAPEQTNDEFLRRRFERPFASGRFERFGFPFDRDDFEREPQRYYEAYPEYFENFQNQQPQNQNSSPQGYQQHPPQYSQQYQPQENQPEYKNQRRVSQGTQTEEDNLAEQHQEEQKAESGQTTRGRPIQQSNTCDLTQHQPPDESLNDREQRSMSAPPENKRFTSSVNIPMGVHSPDGAASQTNSGSTERVIPIHVEGRDDPVIPKQASAQTQADSPRSQPETIFGRRPEAFSQFVHREPHRFNNDWQHSFGGFPEEDFGFSRSESPSRFAAGAKPQQPPRQESHQQQQAPRQEAKPQQEQSEPPKQQQQPLGPIEQIQAIQKDVSTLLRQVEAFNGLPRDKNYLYLDEMLTRNLLKLDNVDTQGQDTIRSARKEAIKCIERAISLLEARAAANAAPKQENMEVDEQKPQESEEKNEAVAEVSQEASGESATEQPKSDETMENAEAEAKKEEINSEEPKPVEETPKEETEVQVEDENKEKRKIKKKQ</sequence>
<evidence type="ECO:0000256" key="1">
    <source>
        <dbReference type="SAM" id="MobiDB-lite"/>
    </source>
</evidence>
<dbReference type="GO" id="GO:0051087">
    <property type="term" value="F:protein-folding chaperone binding"/>
    <property type="evidence" value="ECO:0007669"/>
    <property type="project" value="InterPro"/>
</dbReference>
<feature type="compositionally biased region" description="Low complexity" evidence="1">
    <location>
        <begin position="355"/>
        <end position="381"/>
    </location>
</feature>
<feature type="compositionally biased region" description="Polar residues" evidence="1">
    <location>
        <begin position="494"/>
        <end position="504"/>
    </location>
</feature>
<dbReference type="PROSITE" id="PS51035">
    <property type="entry name" value="BAG"/>
    <property type="match status" value="1"/>
</dbReference>
<evidence type="ECO:0000313" key="3">
    <source>
        <dbReference type="EMBL" id="CAG9767183.1"/>
    </source>
</evidence>
<dbReference type="AlphaFoldDB" id="A0A9N9MP57"/>
<evidence type="ECO:0000259" key="2">
    <source>
        <dbReference type="PROSITE" id="PS51035"/>
    </source>
</evidence>
<evidence type="ECO:0000313" key="4">
    <source>
        <dbReference type="Proteomes" id="UP001152799"/>
    </source>
</evidence>
<dbReference type="InterPro" id="IPR036533">
    <property type="entry name" value="BAG_dom_sf"/>
</dbReference>
<gene>
    <name evidence="3" type="ORF">CEUTPL_LOCUS7749</name>
</gene>
<name>A0A9N9MP57_9CUCU</name>
<feature type="region of interest" description="Disordered" evidence="1">
    <location>
        <begin position="127"/>
        <end position="300"/>
    </location>
</feature>
<feature type="compositionally biased region" description="Basic and acidic residues" evidence="1">
    <location>
        <begin position="178"/>
        <end position="187"/>
    </location>
</feature>
<protein>
    <recommendedName>
        <fullName evidence="2">BAG domain-containing protein</fullName>
    </recommendedName>
</protein>
<dbReference type="OrthoDB" id="333905at2759"/>
<feature type="compositionally biased region" description="Polar residues" evidence="1">
    <location>
        <begin position="188"/>
        <end position="210"/>
    </location>
</feature>
<feature type="region of interest" description="Disordered" evidence="1">
    <location>
        <begin position="324"/>
        <end position="382"/>
    </location>
</feature>
<dbReference type="InterPro" id="IPR003103">
    <property type="entry name" value="BAG_domain"/>
</dbReference>
<keyword evidence="4" id="KW-1185">Reference proteome</keyword>
<dbReference type="EMBL" id="OU892280">
    <property type="protein sequence ID" value="CAG9767183.1"/>
    <property type="molecule type" value="Genomic_DNA"/>
</dbReference>
<dbReference type="Proteomes" id="UP001152799">
    <property type="component" value="Chromosome 4"/>
</dbReference>
<dbReference type="Gene3D" id="1.20.58.120">
    <property type="entry name" value="BAG domain"/>
    <property type="match status" value="1"/>
</dbReference>
<proteinExistence type="predicted"/>
<reference evidence="3" key="1">
    <citation type="submission" date="2022-01" db="EMBL/GenBank/DDBJ databases">
        <authorList>
            <person name="King R."/>
        </authorList>
    </citation>
    <scope>NUCLEOTIDE SEQUENCE</scope>
</reference>